<name>A0A4Y9IMG4_9BACT</name>
<dbReference type="EMBL" id="SPPK01000002">
    <property type="protein sequence ID" value="TFU89663.1"/>
    <property type="molecule type" value="Genomic_DNA"/>
</dbReference>
<sequence>MKIKELHLLSDNIIETELFYNNVLNVKTEDKSPNTVSFNVGSTKIIFIQTKTNIKPVYHFAFDIPNNKFEEAFEWMKARTQPIPVIDENNFVSKFDLWNAKSFYFYDNNLNLLELICRFDVNNETKKPFDSSSILYASEIGIVSESASQTADFLTNKYGIKEFTKQAGTDSFTALGDDYGLLVLVNNQRNWFPTNDLAKSFPTKIVFDNEANENYILEIE</sequence>
<comment type="caution">
    <text evidence="2">The sequence shown here is derived from an EMBL/GenBank/DDBJ whole genome shotgun (WGS) entry which is preliminary data.</text>
</comment>
<dbReference type="InterPro" id="IPR029068">
    <property type="entry name" value="Glyas_Bleomycin-R_OHBP_Dase"/>
</dbReference>
<proteinExistence type="predicted"/>
<dbReference type="Gene3D" id="3.10.180.10">
    <property type="entry name" value="2,3-Dihydroxybiphenyl 1,2-Dioxygenase, domain 1"/>
    <property type="match status" value="1"/>
</dbReference>
<dbReference type="AlphaFoldDB" id="A0A4Y9IMG4"/>
<gene>
    <name evidence="2" type="ORF">E4T88_06510</name>
</gene>
<accession>A0A4Y9IMG4</accession>
<dbReference type="Proteomes" id="UP000298285">
    <property type="component" value="Unassembled WGS sequence"/>
</dbReference>
<dbReference type="OrthoDB" id="2703022at2"/>
<dbReference type="RefSeq" id="WP_135104664.1">
    <property type="nucleotide sequence ID" value="NZ_JADGKW010000002.1"/>
</dbReference>
<organism evidence="2 3">
    <name type="scientific">Dysgonomonas mossii</name>
    <dbReference type="NCBI Taxonomy" id="163665"/>
    <lineage>
        <taxon>Bacteria</taxon>
        <taxon>Pseudomonadati</taxon>
        <taxon>Bacteroidota</taxon>
        <taxon>Bacteroidia</taxon>
        <taxon>Bacteroidales</taxon>
        <taxon>Dysgonomonadaceae</taxon>
        <taxon>Dysgonomonas</taxon>
    </lineage>
</organism>
<feature type="domain" description="VOC" evidence="1">
    <location>
        <begin position="2"/>
        <end position="118"/>
    </location>
</feature>
<dbReference type="InterPro" id="IPR037523">
    <property type="entry name" value="VOC_core"/>
</dbReference>
<dbReference type="PROSITE" id="PS51819">
    <property type="entry name" value="VOC"/>
    <property type="match status" value="1"/>
</dbReference>
<evidence type="ECO:0000259" key="1">
    <source>
        <dbReference type="PROSITE" id="PS51819"/>
    </source>
</evidence>
<reference evidence="2 3" key="1">
    <citation type="submission" date="2019-03" db="EMBL/GenBank/DDBJ databases">
        <title>Diversity of the mouse oral microbiome.</title>
        <authorList>
            <person name="Joseph S."/>
            <person name="Aduse-Opoku J."/>
            <person name="Curtis M."/>
            <person name="Wade W."/>
            <person name="Hashim A."/>
        </authorList>
    </citation>
    <scope>NUCLEOTIDE SEQUENCE [LARGE SCALE GENOMIC DNA]</scope>
    <source>
        <strain evidence="2 3">P11</strain>
    </source>
</reference>
<evidence type="ECO:0000313" key="2">
    <source>
        <dbReference type="EMBL" id="TFU89663.1"/>
    </source>
</evidence>
<protein>
    <submittedName>
        <fullName evidence="2">Glyoxalase</fullName>
    </submittedName>
</protein>
<dbReference type="SUPFAM" id="SSF54593">
    <property type="entry name" value="Glyoxalase/Bleomycin resistance protein/Dihydroxybiphenyl dioxygenase"/>
    <property type="match status" value="1"/>
</dbReference>
<evidence type="ECO:0000313" key="3">
    <source>
        <dbReference type="Proteomes" id="UP000298285"/>
    </source>
</evidence>